<reference evidence="1" key="1">
    <citation type="submission" date="2019-03" db="EMBL/GenBank/DDBJ databases">
        <title>Candidatus Syntrophosphaera thermopropionivorans: a novel player in syntrophic propionate oxidation during anaerobic digestion.</title>
        <authorList>
            <person name="Dyksma S."/>
        </authorList>
    </citation>
    <scope>NUCLEOTIDE SEQUENCE</scope>
    <source>
        <strain evidence="1">W5</strain>
    </source>
</reference>
<dbReference type="EMBL" id="SMOG01000001">
    <property type="protein sequence ID" value="TDF74748.1"/>
    <property type="molecule type" value="Genomic_DNA"/>
</dbReference>
<protein>
    <submittedName>
        <fullName evidence="1">T9SS type A sorting domain-containing protein</fullName>
    </submittedName>
</protein>
<comment type="caution">
    <text evidence="1">The sequence shown here is derived from an EMBL/GenBank/DDBJ whole genome shotgun (WGS) entry which is preliminary data.</text>
</comment>
<keyword evidence="2" id="KW-1185">Reference proteome</keyword>
<sequence>MALDIHRNNKIFYTRKHTMKKVLILIGLMMTCALAFSLTLNFSVNPNGWSKDSNTNNTAPFLEEGVPAMNYLPVWVLIPFGEKIENVQVILSELEIQRQQVQLDYVRKVQIISQPQSDNTIPDPEIWNKDALFPAEDYKFLGTQMFCGCQIAVINIFPWKYNPVQKTIFTSNNITLQIETSWDHKLAEHSANFYAPARDYTDLTKIVLNPETINSYQNAIAYRTHQSQSRLIDLSVPKKMIIITNSSCSNYFQNYIDWQTTRNISTGLYLTSDIYSSYPGVDNPEKIRNFIIDAYQTWSSTSTPLEYVILGGDDEIIPDRGCFCAVGETIDLRIPTDIYYSNLDGNWNADGDQIWGEINDQVDYLPEVHIGRFPAETAIEFGNMTRKIQYYVNNDTYSNNLAIMFGENLNNNPLTWGGDYKDDVATHIPDDYILTTMYQRDGTFSSLGVWNALNDGANVMNHMGHSNETSLMGQGIGSVEQLQNTEYGFLYTQGCYPAAFDQRTSGDGESIGEHMVTTSGGLFSFIGNTRYGWYMPGSINGPSQFYDRQFFIGLYEANQPNLGKALTYSRLQNVNAAMNNDVMRWCYYEMVLFGDPTIEVKYPDPTLPFLTLEGYSISDVDGDGDGSFNPGEILRIYPIIKNSPEAGTAYNISVTLENLPQGIILLDGPQIISQLLPGASCDPSFYFRIQLPQDITYGTYYLKILLDSSHPITGLSTGIRKFDLSFEITMVDGHFPWDCQFHTKSAPMVYDINDDGTLDILYLNIFGDAYYISNNGEQFGGFTSSPQQDIMRSSAMGDLTGDGIPEIVYSSRTGKINAVTLDGTPVFSYDTGKQLIFTPVIATLSHSGTDKVIAHSLNGYVYAVDSNGSLLPGFPVNLGSSIVTEIAATDINQDGLMEIIIGCQNGTLHILNSSGEEIPGFPVHIGENINGSPTVLDNNNIVFGTNNHMILISPSGEILINKPIIAAMASGPVVANISGDSALEIIFVTINGMLYAVDQNGNDINGFPLNVEDNFTVPPLIVNLDEDIQPEILLTSYQNSLYAYNNNGTRLPGYPFITSFNGCTPGTVCDLDNNDMLKFVSGYSTGVVVMNLRSPETPIKPWITYRGALNRQGSSACTGYVANSDPYIIPPVNRLEQNYPNPFRHNTTISYETKKEGKVSLSIYNLRGQLIRTLQDEYIPGGEHSIVWDGKDSMGRTVAEGIYLCRLKTAETTLTRRMLFLK</sequence>
<evidence type="ECO:0000313" key="2">
    <source>
        <dbReference type="Proteomes" id="UP000294588"/>
    </source>
</evidence>
<organism evidence="1 2">
    <name type="scientific">Candidatus Syntrophosphaera thermopropionivorans</name>
    <dbReference type="NCBI Taxonomy" id="2593015"/>
    <lineage>
        <taxon>Bacteria</taxon>
        <taxon>Pseudomonadati</taxon>
        <taxon>Candidatus Cloacimonadota</taxon>
        <taxon>Candidatus Cloacimonadia</taxon>
        <taxon>Candidatus Cloacimonadales</taxon>
        <taxon>Candidatus Cloacimonadaceae</taxon>
        <taxon>Candidatus Syntrophosphaera</taxon>
    </lineage>
</organism>
<name>A0AC61QLC5_9BACT</name>
<accession>A0AC61QLC5</accession>
<proteinExistence type="predicted"/>
<evidence type="ECO:0000313" key="1">
    <source>
        <dbReference type="EMBL" id="TDF74748.1"/>
    </source>
</evidence>
<gene>
    <name evidence="1" type="ORF">E0946_01305</name>
</gene>
<dbReference type="Proteomes" id="UP000294588">
    <property type="component" value="Unassembled WGS sequence"/>
</dbReference>